<dbReference type="InterPro" id="IPR003598">
    <property type="entry name" value="Ig_sub2"/>
</dbReference>
<keyword evidence="13" id="KW-0768">Sushi</keyword>
<evidence type="ECO:0000256" key="1">
    <source>
        <dbReference type="ARBA" id="ARBA00004479"/>
    </source>
</evidence>
<evidence type="ECO:0000259" key="17">
    <source>
        <dbReference type="PROSITE" id="PS50835"/>
    </source>
</evidence>
<gene>
    <name evidence="19" type="primary">Fbln5</name>
    <name evidence="19" type="ORF">AWC38_SpisGene4440</name>
</gene>
<evidence type="ECO:0000256" key="8">
    <source>
        <dbReference type="ARBA" id="ARBA00023136"/>
    </source>
</evidence>
<dbReference type="STRING" id="50429.A0A2B4SQA8"/>
<feature type="domain" description="Ig-like" evidence="17">
    <location>
        <begin position="1891"/>
        <end position="1984"/>
    </location>
</feature>
<feature type="domain" description="Ig-like" evidence="17">
    <location>
        <begin position="1806"/>
        <end position="1887"/>
    </location>
</feature>
<feature type="disulfide bond" evidence="12">
    <location>
        <begin position="211"/>
        <end position="221"/>
    </location>
</feature>
<evidence type="ECO:0000256" key="10">
    <source>
        <dbReference type="ARBA" id="ARBA00023170"/>
    </source>
</evidence>
<sequence>MSKTKSRNVLTRWVTTYTTERYSTAVRTTNGQTCTRIYTWGCWNCRRCRTQYKTVMRSFTRSVAKQKAINYCAVGWRANGDECTIHVNECATNNGGCQHHCNNTAGTYTCFCDPGYKTSGNQCLDHDECVTGHHTCHQRCVNHPGGYSCACDMGFTLNNDNQSCSDIDECKLKFAGCAHQCNNTIGSFQCMCPSGYVLDADNRSCSDRNECDGEHNCGQICGNTPGSYYCTCRPGYYLSDDLRTCIGYPCVSISRPAKGYMNCTGKTVDSVCQFTCQPGYEFIGSPVRMCLTNGKWSGSRAVCKVRTCHKPAPPANGFVKIPCSTTYKGKCSFGCHSGFFLNGSKTVSCTENSTWLPIPGKCHAITVCHPNPCFHGGKCNPINSTHFWCNCTNTAYTGNRCHAGIFRKPIYPRLQRGSSVNITFKLSPPDKQLTVTPSASGLEFVPGSLVIHSEQLTDGKLHLANMTIKALLPGMHLTTYTLSGVGALSYQKLLPDIVVVVENETCCNDGLLSTLPLGCHEARLLQCPDSDNFLYARSTDPWKQAQGTVSTEGVATLISANNLTLPLGIRGTALEKLNLSNYSVLADNMSCKAQPPMDVQCLPSEIIASVFLQSLIASFPRWLRLTPSKTLSSLEPNEAITYLWSGLQLKGVLKGLGLFVNDRSLYSALLFSGSLKVEVNKVSVVLPKYDGKNKHIVVTDICSNSWPAVVLVIFNPLSYNALQAMPVYKQLASRGWQVTVMALQFSKVGALNYSVFTGKRGNKLISGSLGFYGRVGKTIIGSHPVSSLGVRLVGNALFGVSNIDKVWEDNRFAWRAGINGEVTAEIIIFLLEQKVLLDLQLHRSSGLVKFEESPSNKSCKVVDTYELSLNGYLAADPFKPSLLGSFIDSKNSKVSLYATSQRLINSSAKESSESSAIQLEFSLTGMVKFGPLRFPNMSLSIETSSEELKNCHGQGSWTDSPGLTISASFNQVEVLGRFFTCLESDFLQIFLPSTSQNSSEGVLETSVALLGDSFKTRVKISNQSLNFEKEISLFDNYRLSINGSSHLQSWDFLSLRLMGTFGKSDDGSHQKALEDTVKEMINDYIKVIAETTLKRLKILKSMRKKTNERISGSSLRLAQAENNTYSAVEQYLRALKAEHAAIKELQTAEKVLTNSTEELNELKESLERLCTIEECPYSCVSGTACSTCYEDLISREQGVCPATCHNLRQERFPPFWKTSTCEEEDCDHSGGKLWEGSTLSCSLEKIGRGVLKPAIAVGGTALLTSAGVPPVAAYAISSGVVAAAFKYDENKNPEEAVITGGATGAGKAIFPDASNDLWNGLATGAYEASQQCNSEGSWDCEMEPYPCPEEVFNYKYTKIPYQCETSCEVNVVRETIATPCCQEVNCASRIKELECQKTNAFCRITRQKAMSKLNSAKKNILKPLMELQRAKEVFNIVHIELVKRKIELEAASGERDTLRRAHNSVLKAADISLESNEKSRAFIHDAVALTQLWNTTNQTCPLDISEISFDVTLSSPSETQIPVLFKVASGSKEKTVYSIIDFVALNDSLQRTAKQIVKELFGEVNVILRSGHPLNQLQTPQGNGRKKRTIDERASDVPKLVEFKKKCALVTNYNRALSDIIGNLYNISRKSLQLLDNVTNPNSKQKHAESRKYSLNMTQAAEFGLTEKEINDSINAATSDKEVMNAASLIELRNSTNHKKVQTAIDMVLRDWEASMETVFNRTLLECSGFIDCMEDFVENFLFLYQGIDLPEAIRLRRQIAIIGQEVKDLLSYEDLSVSEAANKASKILKRLKDTRDTNVFCAVAPNITHHPVPIKNLRTGQTLVLSCKATGDPAPFYRWKKNGEIISGRKTETLRIEKVAKADSGNYTCEAYNHLTVEPSTPSYIVVHPPPVLVYQPPWNMNVPVNTGFFMKCTATSLSKPLRYQWIHKPFGGDSYTLVPNATFSVLNSHSVKKNMEGFYNCNIVGEKGRVEKTYRESNRAIAGKTSLHVNNKFRADVESGFQKIVSNLVDLPSDAVQDLSVGDCQMIVETSSNISCEISFRLRSLNMTGPETINKSASENAVSVMDSAQQLEKALAKLINESVTRGITLNESSVLLKLDPASWSVGKYISLCPIGTVLYGNNFVCVNCPPGTYGGINGTLPACFPCPVGTFQPDEGRMSCVPCPAGFTSSRMGLEDFSFCQDLAQDTTTPRARTTQWSDVPTTLSRPFPTASLTTYEETLSRPSATASLTTYEDDVRTVQPKGLNFQSYHDVSSKWKIAFGVSLVIIIILLAGILVYGMNYRVKKIRRFGLSKDDSNTSSKSRQTFQNPIYDDSEVHGQVYTQRNLTYELTENSGNKKMVAVAENDKVPSQNSMCSASKVD</sequence>
<evidence type="ECO:0000256" key="3">
    <source>
        <dbReference type="ARBA" id="ARBA00022583"/>
    </source>
</evidence>
<evidence type="ECO:0000256" key="12">
    <source>
        <dbReference type="PROSITE-ProRule" id="PRU00076"/>
    </source>
</evidence>
<dbReference type="PROSITE" id="PS50835">
    <property type="entry name" value="IG_LIKE"/>
    <property type="match status" value="2"/>
</dbReference>
<dbReference type="Pfam" id="PF07645">
    <property type="entry name" value="EGF_CA"/>
    <property type="match status" value="4"/>
</dbReference>
<feature type="disulfide bond" evidence="13">
    <location>
        <begin position="276"/>
        <end position="303"/>
    </location>
</feature>
<dbReference type="InterPro" id="IPR000742">
    <property type="entry name" value="EGF"/>
</dbReference>
<keyword evidence="5" id="KW-0732">Signal</keyword>
<dbReference type="Pfam" id="PF00084">
    <property type="entry name" value="Sushi"/>
    <property type="match status" value="2"/>
</dbReference>
<dbReference type="Gene3D" id="2.10.50.10">
    <property type="entry name" value="Tumor Necrosis Factor Receptor, subunit A, domain 2"/>
    <property type="match status" value="1"/>
</dbReference>
<feature type="domain" description="Sushi" evidence="18">
    <location>
        <begin position="243"/>
        <end position="305"/>
    </location>
</feature>
<evidence type="ECO:0000256" key="15">
    <source>
        <dbReference type="SAM" id="Phobius"/>
    </source>
</evidence>
<dbReference type="Gene3D" id="2.10.70.10">
    <property type="entry name" value="Complement Module, domain 1"/>
    <property type="match status" value="2"/>
</dbReference>
<evidence type="ECO:0000256" key="2">
    <source>
        <dbReference type="ARBA" id="ARBA00022536"/>
    </source>
</evidence>
<keyword evidence="10" id="KW-0675">Receptor</keyword>
<dbReference type="InterPro" id="IPR001881">
    <property type="entry name" value="EGF-like_Ca-bd_dom"/>
</dbReference>
<evidence type="ECO:0000256" key="6">
    <source>
        <dbReference type="ARBA" id="ARBA00022737"/>
    </source>
</evidence>
<evidence type="ECO:0000256" key="4">
    <source>
        <dbReference type="ARBA" id="ARBA00022692"/>
    </source>
</evidence>
<dbReference type="Proteomes" id="UP000225706">
    <property type="component" value="Unassembled WGS sequence"/>
</dbReference>
<feature type="domain" description="EGF-like" evidence="16">
    <location>
        <begin position="125"/>
        <end position="165"/>
    </location>
</feature>
<dbReference type="PROSITE" id="PS01187">
    <property type="entry name" value="EGF_CA"/>
    <property type="match status" value="1"/>
</dbReference>
<dbReference type="Gene3D" id="2.10.25.10">
    <property type="entry name" value="Laminin"/>
    <property type="match status" value="5"/>
</dbReference>
<keyword evidence="11" id="KW-0325">Glycoprotein</keyword>
<dbReference type="InterPro" id="IPR018097">
    <property type="entry name" value="EGF_Ca-bd_CS"/>
</dbReference>
<evidence type="ECO:0000256" key="5">
    <source>
        <dbReference type="ARBA" id="ARBA00022729"/>
    </source>
</evidence>
<keyword evidence="8 15" id="KW-0472">Membrane</keyword>
<reference evidence="20" key="1">
    <citation type="journal article" date="2017" name="bioRxiv">
        <title>Comparative analysis of the genomes of Stylophora pistillata and Acropora digitifera provides evidence for extensive differences between species of corals.</title>
        <authorList>
            <person name="Voolstra C.R."/>
            <person name="Li Y."/>
            <person name="Liew Y.J."/>
            <person name="Baumgarten S."/>
            <person name="Zoccola D."/>
            <person name="Flot J.-F."/>
            <person name="Tambutte S."/>
            <person name="Allemand D."/>
            <person name="Aranda M."/>
        </authorList>
    </citation>
    <scope>NUCLEOTIDE SEQUENCE [LARGE SCALE GENOMIC DNA]</scope>
</reference>
<keyword evidence="20" id="KW-1185">Reference proteome</keyword>
<feature type="coiled-coil region" evidence="14">
    <location>
        <begin position="1128"/>
        <end position="1172"/>
    </location>
</feature>
<evidence type="ECO:0000313" key="20">
    <source>
        <dbReference type="Proteomes" id="UP000225706"/>
    </source>
</evidence>
<evidence type="ECO:0000256" key="13">
    <source>
        <dbReference type="PROSITE-ProRule" id="PRU00302"/>
    </source>
</evidence>
<dbReference type="SUPFAM" id="SSF57184">
    <property type="entry name" value="Growth factor receptor domain"/>
    <property type="match status" value="2"/>
</dbReference>
<feature type="domain" description="Sushi" evidence="18">
    <location>
        <begin position="306"/>
        <end position="364"/>
    </location>
</feature>
<dbReference type="PANTHER" id="PTHR24034">
    <property type="entry name" value="EGF-LIKE DOMAIN-CONTAINING PROTEIN"/>
    <property type="match status" value="1"/>
</dbReference>
<comment type="subcellular location">
    <subcellularLocation>
        <location evidence="1">Membrane</location>
        <topology evidence="1">Single-pass type I membrane protein</topology>
    </subcellularLocation>
</comment>
<feature type="transmembrane region" description="Helical" evidence="15">
    <location>
        <begin position="2260"/>
        <end position="2280"/>
    </location>
</feature>
<keyword evidence="6" id="KW-0677">Repeat</keyword>
<name>A0A2B4SQA8_STYPI</name>
<evidence type="ECO:0000256" key="14">
    <source>
        <dbReference type="SAM" id="Coils"/>
    </source>
</evidence>
<dbReference type="InterPro" id="IPR049883">
    <property type="entry name" value="NOTCH1_EGF-like"/>
</dbReference>
<dbReference type="InterPro" id="IPR009030">
    <property type="entry name" value="Growth_fac_rcpt_cys_sf"/>
</dbReference>
<keyword evidence="14" id="KW-0175">Coiled coil</keyword>
<evidence type="ECO:0000259" key="18">
    <source>
        <dbReference type="PROSITE" id="PS50923"/>
    </source>
</evidence>
<dbReference type="SUPFAM" id="SSF48726">
    <property type="entry name" value="Immunoglobulin"/>
    <property type="match status" value="2"/>
</dbReference>
<dbReference type="SMART" id="SM01411">
    <property type="entry name" value="Ephrin_rec_like"/>
    <property type="match status" value="1"/>
</dbReference>
<accession>A0A2B4SQA8</accession>
<evidence type="ECO:0000259" key="16">
    <source>
        <dbReference type="PROSITE" id="PS50026"/>
    </source>
</evidence>
<feature type="disulfide bond" evidence="13">
    <location>
        <begin position="335"/>
        <end position="362"/>
    </location>
</feature>
<dbReference type="SMART" id="SM00032">
    <property type="entry name" value="CCP"/>
    <property type="match status" value="2"/>
</dbReference>
<feature type="domain" description="EGF-like" evidence="16">
    <location>
        <begin position="166"/>
        <end position="206"/>
    </location>
</feature>
<dbReference type="FunFam" id="2.10.25.10:FF:000009">
    <property type="entry name" value="Low-density lipoprotein receptor isoform 1"/>
    <property type="match status" value="1"/>
</dbReference>
<dbReference type="FunFam" id="2.10.25.10:FF:000005">
    <property type="entry name" value="Fibrillin 2"/>
    <property type="match status" value="1"/>
</dbReference>
<dbReference type="GO" id="GO:0005509">
    <property type="term" value="F:calcium ion binding"/>
    <property type="evidence" value="ECO:0007669"/>
    <property type="project" value="InterPro"/>
</dbReference>
<dbReference type="SMART" id="SM00409">
    <property type="entry name" value="IG"/>
    <property type="match status" value="2"/>
</dbReference>
<keyword evidence="2 12" id="KW-0245">EGF-like domain</keyword>
<keyword evidence="7 15" id="KW-1133">Transmembrane helix</keyword>
<dbReference type="SMART" id="SM00181">
    <property type="entry name" value="EGF"/>
    <property type="match status" value="6"/>
</dbReference>
<protein>
    <submittedName>
        <fullName evidence="19">Fibulin-5</fullName>
    </submittedName>
</protein>
<dbReference type="PROSITE" id="PS50923">
    <property type="entry name" value="SUSHI"/>
    <property type="match status" value="2"/>
</dbReference>
<dbReference type="SMART" id="SM00179">
    <property type="entry name" value="EGF_CA"/>
    <property type="match status" value="4"/>
</dbReference>
<dbReference type="Gene3D" id="2.60.40.10">
    <property type="entry name" value="Immunoglobulins"/>
    <property type="match status" value="1"/>
</dbReference>
<dbReference type="InterPro" id="IPR035976">
    <property type="entry name" value="Sushi/SCR/CCP_sf"/>
</dbReference>
<feature type="domain" description="EGF-like" evidence="16">
    <location>
        <begin position="364"/>
        <end position="402"/>
    </location>
</feature>
<evidence type="ECO:0000256" key="11">
    <source>
        <dbReference type="ARBA" id="ARBA00023180"/>
    </source>
</evidence>
<dbReference type="InterPro" id="IPR007110">
    <property type="entry name" value="Ig-like_dom"/>
</dbReference>
<dbReference type="InterPro" id="IPR003599">
    <property type="entry name" value="Ig_sub"/>
</dbReference>
<dbReference type="SUPFAM" id="SSF57196">
    <property type="entry name" value="EGF/Laminin"/>
    <property type="match status" value="2"/>
</dbReference>
<organism evidence="19 20">
    <name type="scientific">Stylophora pistillata</name>
    <name type="common">Smooth cauliflower coral</name>
    <dbReference type="NCBI Taxonomy" id="50429"/>
    <lineage>
        <taxon>Eukaryota</taxon>
        <taxon>Metazoa</taxon>
        <taxon>Cnidaria</taxon>
        <taxon>Anthozoa</taxon>
        <taxon>Hexacorallia</taxon>
        <taxon>Scleractinia</taxon>
        <taxon>Astrocoeniina</taxon>
        <taxon>Pocilloporidae</taxon>
        <taxon>Stylophora</taxon>
    </lineage>
</organism>
<dbReference type="GO" id="GO:0006897">
    <property type="term" value="P:endocytosis"/>
    <property type="evidence" value="ECO:0007669"/>
    <property type="project" value="UniProtKB-KW"/>
</dbReference>
<keyword evidence="9 12" id="KW-1015">Disulfide bond</keyword>
<proteinExistence type="predicted"/>
<evidence type="ECO:0000256" key="7">
    <source>
        <dbReference type="ARBA" id="ARBA00022989"/>
    </source>
</evidence>
<keyword evidence="3" id="KW-0254">Endocytosis</keyword>
<dbReference type="Pfam" id="PF13927">
    <property type="entry name" value="Ig_3"/>
    <property type="match status" value="1"/>
</dbReference>
<evidence type="ECO:0000256" key="9">
    <source>
        <dbReference type="ARBA" id="ARBA00023157"/>
    </source>
</evidence>
<dbReference type="InterPro" id="IPR050751">
    <property type="entry name" value="ECM_structural_protein"/>
</dbReference>
<dbReference type="InterPro" id="IPR000436">
    <property type="entry name" value="Sushi_SCR_CCP_dom"/>
</dbReference>
<dbReference type="PANTHER" id="PTHR24034:SF209">
    <property type="entry name" value="EGF-LIKE DOMAIN-CONTAINING PROTEIN"/>
    <property type="match status" value="1"/>
</dbReference>
<dbReference type="CDD" id="cd00054">
    <property type="entry name" value="EGF_CA"/>
    <property type="match status" value="3"/>
</dbReference>
<dbReference type="PROSITE" id="PS01186">
    <property type="entry name" value="EGF_2"/>
    <property type="match status" value="4"/>
</dbReference>
<comment type="caution">
    <text evidence="19">The sequence shown here is derived from an EMBL/GenBank/DDBJ whole genome shotgun (WGS) entry which is preliminary data.</text>
</comment>
<dbReference type="CDD" id="cd00033">
    <property type="entry name" value="CCP"/>
    <property type="match status" value="2"/>
</dbReference>
<evidence type="ECO:0000313" key="19">
    <source>
        <dbReference type="EMBL" id="PFX30788.1"/>
    </source>
</evidence>
<dbReference type="PROSITE" id="PS00010">
    <property type="entry name" value="ASX_HYDROXYL"/>
    <property type="match status" value="4"/>
</dbReference>
<dbReference type="OrthoDB" id="4062651at2759"/>
<dbReference type="SUPFAM" id="SSF57535">
    <property type="entry name" value="Complement control module/SCR domain"/>
    <property type="match status" value="2"/>
</dbReference>
<dbReference type="PROSITE" id="PS50026">
    <property type="entry name" value="EGF_3"/>
    <property type="match status" value="4"/>
</dbReference>
<dbReference type="SMART" id="SM00408">
    <property type="entry name" value="IGc2"/>
    <property type="match status" value="1"/>
</dbReference>
<dbReference type="InterPro" id="IPR036179">
    <property type="entry name" value="Ig-like_dom_sf"/>
</dbReference>
<dbReference type="EMBL" id="LSMT01000045">
    <property type="protein sequence ID" value="PFX30788.1"/>
    <property type="molecule type" value="Genomic_DNA"/>
</dbReference>
<dbReference type="GO" id="GO:0016020">
    <property type="term" value="C:membrane"/>
    <property type="evidence" value="ECO:0007669"/>
    <property type="project" value="UniProtKB-SubCell"/>
</dbReference>
<comment type="caution">
    <text evidence="12">Lacks conserved residue(s) required for the propagation of feature annotation.</text>
</comment>
<keyword evidence="4 15" id="KW-0812">Transmembrane</keyword>
<dbReference type="InterPro" id="IPR000152">
    <property type="entry name" value="EGF-type_Asp/Asn_hydroxyl_site"/>
</dbReference>
<feature type="domain" description="EGF-like" evidence="16">
    <location>
        <begin position="207"/>
        <end position="246"/>
    </location>
</feature>
<dbReference type="InterPro" id="IPR013783">
    <property type="entry name" value="Ig-like_fold"/>
</dbReference>